<dbReference type="EMBL" id="JAVRIC010000021">
    <property type="protein sequence ID" value="MDT0498429.1"/>
    <property type="molecule type" value="Genomic_DNA"/>
</dbReference>
<protein>
    <submittedName>
        <fullName evidence="1">Glutaredoxin family protein</fullName>
    </submittedName>
</protein>
<dbReference type="Gene3D" id="3.40.30.10">
    <property type="entry name" value="Glutaredoxin"/>
    <property type="match status" value="1"/>
</dbReference>
<evidence type="ECO:0000313" key="1">
    <source>
        <dbReference type="EMBL" id="MDT0498429.1"/>
    </source>
</evidence>
<dbReference type="InterPro" id="IPR008554">
    <property type="entry name" value="Glutaredoxin-like"/>
</dbReference>
<dbReference type="Proteomes" id="UP001254608">
    <property type="component" value="Unassembled WGS sequence"/>
</dbReference>
<accession>A0ABU2WMI2</accession>
<dbReference type="Pfam" id="PF05768">
    <property type="entry name" value="Glrx-like"/>
    <property type="match status" value="1"/>
</dbReference>
<organism evidence="1 2">
    <name type="scientific">Banduia mediterranea</name>
    <dbReference type="NCBI Taxonomy" id="3075609"/>
    <lineage>
        <taxon>Bacteria</taxon>
        <taxon>Pseudomonadati</taxon>
        <taxon>Pseudomonadota</taxon>
        <taxon>Gammaproteobacteria</taxon>
        <taxon>Nevskiales</taxon>
        <taxon>Algiphilaceae</taxon>
        <taxon>Banduia</taxon>
    </lineage>
</organism>
<proteinExistence type="predicted"/>
<sequence>MNPTWLLLGRPECHLCEAFEAELSQAFPALPLERACVDDDPEWRFAYGREIPVLLDPHGQAVCRSFFNVAEVQARLNEIDAGAD</sequence>
<keyword evidence="2" id="KW-1185">Reference proteome</keyword>
<gene>
    <name evidence="1" type="ORF">RM530_13815</name>
</gene>
<reference evidence="1 2" key="1">
    <citation type="submission" date="2023-09" db="EMBL/GenBank/DDBJ databases">
        <authorList>
            <person name="Rey-Velasco X."/>
        </authorList>
    </citation>
    <scope>NUCLEOTIDE SEQUENCE [LARGE SCALE GENOMIC DNA]</scope>
    <source>
        <strain evidence="1 2">W345</strain>
    </source>
</reference>
<dbReference type="InterPro" id="IPR036249">
    <property type="entry name" value="Thioredoxin-like_sf"/>
</dbReference>
<dbReference type="RefSeq" id="WP_311365838.1">
    <property type="nucleotide sequence ID" value="NZ_JAVRIC010000021.1"/>
</dbReference>
<name>A0ABU2WMI2_9GAMM</name>
<comment type="caution">
    <text evidence="1">The sequence shown here is derived from an EMBL/GenBank/DDBJ whole genome shotgun (WGS) entry which is preliminary data.</text>
</comment>
<evidence type="ECO:0000313" key="2">
    <source>
        <dbReference type="Proteomes" id="UP001254608"/>
    </source>
</evidence>
<dbReference type="SUPFAM" id="SSF52833">
    <property type="entry name" value="Thioredoxin-like"/>
    <property type="match status" value="1"/>
</dbReference>